<dbReference type="Gene3D" id="2.60.40.1230">
    <property type="match status" value="1"/>
</dbReference>
<dbReference type="SUPFAM" id="SSF55711">
    <property type="entry name" value="Subdomain of clathrin and coatomer appendage domain"/>
    <property type="match status" value="1"/>
</dbReference>
<dbReference type="EMBL" id="JARQZJ010000124">
    <property type="protein sequence ID" value="KAK9889983.1"/>
    <property type="molecule type" value="Genomic_DNA"/>
</dbReference>
<evidence type="ECO:0000313" key="2">
    <source>
        <dbReference type="Proteomes" id="UP001431783"/>
    </source>
</evidence>
<dbReference type="GO" id="GO:0030117">
    <property type="term" value="C:membrane coat"/>
    <property type="evidence" value="ECO:0007669"/>
    <property type="project" value="InterPro"/>
</dbReference>
<dbReference type="InterPro" id="IPR013041">
    <property type="entry name" value="Clathrin_app_Ig-like_sf"/>
</dbReference>
<reference evidence="1 2" key="1">
    <citation type="submission" date="2023-03" db="EMBL/GenBank/DDBJ databases">
        <title>Genome insight into feeding habits of ladybird beetles.</title>
        <authorList>
            <person name="Li H.-S."/>
            <person name="Huang Y.-H."/>
            <person name="Pang H."/>
        </authorList>
    </citation>
    <scope>NUCLEOTIDE SEQUENCE [LARGE SCALE GENOMIC DNA]</scope>
    <source>
        <strain evidence="1">SYSU_2023b</strain>
        <tissue evidence="1">Whole body</tissue>
    </source>
</reference>
<comment type="caution">
    <text evidence="1">The sequence shown here is derived from an EMBL/GenBank/DDBJ whole genome shotgun (WGS) entry which is preliminary data.</text>
</comment>
<gene>
    <name evidence="1" type="ORF">WA026_008794</name>
</gene>
<dbReference type="Proteomes" id="UP001431783">
    <property type="component" value="Unassembled WGS sequence"/>
</dbReference>
<dbReference type="SUPFAM" id="SSF49348">
    <property type="entry name" value="Clathrin adaptor appendage domain"/>
    <property type="match status" value="1"/>
</dbReference>
<protein>
    <submittedName>
        <fullName evidence="1">Uncharacterized protein</fullName>
    </submittedName>
</protein>
<evidence type="ECO:0000313" key="1">
    <source>
        <dbReference type="EMBL" id="KAK9889983.1"/>
    </source>
</evidence>
<sequence>MKPVEPVLEAGAQRQQTINAECIDDYTDTPSIGLSFLYNNISQKITFKLPLTLNKFFEPTDMNAESFFARWKNLGK</sequence>
<dbReference type="GO" id="GO:0006886">
    <property type="term" value="P:intracellular protein transport"/>
    <property type="evidence" value="ECO:0007669"/>
    <property type="project" value="InterPro"/>
</dbReference>
<dbReference type="GO" id="GO:0016192">
    <property type="term" value="P:vesicle-mediated transport"/>
    <property type="evidence" value="ECO:0007669"/>
    <property type="project" value="InterPro"/>
</dbReference>
<dbReference type="AlphaFoldDB" id="A0AAW1VC92"/>
<accession>A0AAW1VC92</accession>
<dbReference type="InterPro" id="IPR009028">
    <property type="entry name" value="Coatomer/calthrin_app_sub_C"/>
</dbReference>
<organism evidence="1 2">
    <name type="scientific">Henosepilachna vigintioctopunctata</name>
    <dbReference type="NCBI Taxonomy" id="420089"/>
    <lineage>
        <taxon>Eukaryota</taxon>
        <taxon>Metazoa</taxon>
        <taxon>Ecdysozoa</taxon>
        <taxon>Arthropoda</taxon>
        <taxon>Hexapoda</taxon>
        <taxon>Insecta</taxon>
        <taxon>Pterygota</taxon>
        <taxon>Neoptera</taxon>
        <taxon>Endopterygota</taxon>
        <taxon>Coleoptera</taxon>
        <taxon>Polyphaga</taxon>
        <taxon>Cucujiformia</taxon>
        <taxon>Coccinelloidea</taxon>
        <taxon>Coccinellidae</taxon>
        <taxon>Epilachninae</taxon>
        <taxon>Epilachnini</taxon>
        <taxon>Henosepilachna</taxon>
    </lineage>
</organism>
<proteinExistence type="predicted"/>
<name>A0AAW1VC92_9CUCU</name>
<keyword evidence="2" id="KW-1185">Reference proteome</keyword>